<dbReference type="GO" id="GO:0010468">
    <property type="term" value="P:regulation of gene expression"/>
    <property type="evidence" value="ECO:0007669"/>
    <property type="project" value="InterPro"/>
</dbReference>
<accession>A0A654FK25</accession>
<evidence type="ECO:0000313" key="5">
    <source>
        <dbReference type="Proteomes" id="UP000434276"/>
    </source>
</evidence>
<dbReference type="GO" id="GO:0004540">
    <property type="term" value="F:RNA nuclease activity"/>
    <property type="evidence" value="ECO:0007669"/>
    <property type="project" value="InterPro"/>
</dbReference>
<dbReference type="Proteomes" id="UP000434276">
    <property type="component" value="Unassembled WGS sequence"/>
</dbReference>
<sequence>MFLSQCRSFKPLLESRLPLLRLSLSKCLDQSFKTTASSEYGSKNIPYALLGDRPLKDHKAGVFWDLEDYKIPDGLSAGEVSKNIKTAFAEMGYPGTVSIKAYADETNRRIQDNEFHSAGIELKRVPEGLKGKDHSRDIAVLTGMGVWITVNRDVSSSIMLISDSIYDFAVDEFKKVNHYVLWKKLSAKGKPIAQTRRYSKR</sequence>
<accession>A0A5S9XN17</accession>
<organism evidence="3 4">
    <name type="scientific">Arabidopsis thaliana</name>
    <name type="common">Mouse-ear cress</name>
    <dbReference type="NCBI Taxonomy" id="3702"/>
    <lineage>
        <taxon>Eukaryota</taxon>
        <taxon>Viridiplantae</taxon>
        <taxon>Streptophyta</taxon>
        <taxon>Embryophyta</taxon>
        <taxon>Tracheophyta</taxon>
        <taxon>Spermatophyta</taxon>
        <taxon>Magnoliopsida</taxon>
        <taxon>eudicotyledons</taxon>
        <taxon>Gunneridae</taxon>
        <taxon>Pentapetalae</taxon>
        <taxon>rosids</taxon>
        <taxon>malvids</taxon>
        <taxon>Brassicales</taxon>
        <taxon>Brassicaceae</taxon>
        <taxon>Camelineae</taxon>
        <taxon>Arabidopsis</taxon>
    </lineage>
</organism>
<protein>
    <recommendedName>
        <fullName evidence="1">NYN domain-containing protein</fullName>
    </recommendedName>
</protein>
<dbReference type="AlphaFoldDB" id="A0A654FK25"/>
<evidence type="ECO:0000313" key="4">
    <source>
        <dbReference type="Proteomes" id="UP000426265"/>
    </source>
</evidence>
<dbReference type="InterPro" id="IPR024768">
    <property type="entry name" value="Marf1"/>
</dbReference>
<evidence type="ECO:0000313" key="2">
    <source>
        <dbReference type="EMBL" id="CAA0388080.1"/>
    </source>
</evidence>
<dbReference type="Proteomes" id="UP000426265">
    <property type="component" value="Unassembled WGS sequence"/>
</dbReference>
<feature type="domain" description="NYN" evidence="1">
    <location>
        <begin position="59"/>
        <end position="169"/>
    </location>
</feature>
<dbReference type="EMBL" id="CACSHJ010000089">
    <property type="protein sequence ID" value="CAA0388080.1"/>
    <property type="molecule type" value="Genomic_DNA"/>
</dbReference>
<dbReference type="OrthoDB" id="1110268at2759"/>
<dbReference type="ExpressionAtlas" id="A0A654FK25">
    <property type="expression patterns" value="baseline and differential"/>
</dbReference>
<dbReference type="GO" id="GO:0005777">
    <property type="term" value="C:peroxisome"/>
    <property type="evidence" value="ECO:0007669"/>
    <property type="project" value="InterPro"/>
</dbReference>
<gene>
    <name evidence="3" type="ORF">AN1_LOCUS16627</name>
    <name evidence="2" type="ORF">C24_LOCUS16506</name>
</gene>
<dbReference type="EMBL" id="CACRSJ010000106">
    <property type="protein sequence ID" value="VYS61194.1"/>
    <property type="molecule type" value="Genomic_DNA"/>
</dbReference>
<dbReference type="Pfam" id="PF01936">
    <property type="entry name" value="NYN"/>
    <property type="match status" value="1"/>
</dbReference>
<evidence type="ECO:0000259" key="1">
    <source>
        <dbReference type="Pfam" id="PF01936"/>
    </source>
</evidence>
<evidence type="ECO:0000313" key="3">
    <source>
        <dbReference type="EMBL" id="VYS61194.1"/>
    </source>
</evidence>
<dbReference type="InterPro" id="IPR021139">
    <property type="entry name" value="NYN"/>
</dbReference>
<dbReference type="CDD" id="cd10910">
    <property type="entry name" value="PIN_limkain_b1_N_like"/>
    <property type="match status" value="1"/>
</dbReference>
<reference evidence="3 4" key="1">
    <citation type="submission" date="2019-11" db="EMBL/GenBank/DDBJ databases">
        <authorList>
            <person name="Jiao W.-B."/>
            <person name="Schneeberger K."/>
        </authorList>
    </citation>
    <scope>NUCLEOTIDE SEQUENCE [LARGE SCALE GENOMIC DNA]</scope>
    <source>
        <strain evidence="4">cv. An-1</strain>
        <strain evidence="5">cv. C24</strain>
    </source>
</reference>
<name>A0A654FK25_ARATH</name>
<proteinExistence type="predicted"/>
<dbReference type="PANTHER" id="PTHR14379:SF7">
    <property type="entry name" value="ENDONUCLEASE OR GLYCOSYL HYDROLASE-RELATED"/>
    <property type="match status" value="1"/>
</dbReference>
<dbReference type="PANTHER" id="PTHR14379">
    <property type="entry name" value="LIMKAIN B LKAP"/>
    <property type="match status" value="1"/>
</dbReference>